<sequence>MLLLAVFALINFDTRNIQVAASYSVPTYLLISLSSQYFLPKSPTGDGLCATEQGPRSISLSPLSIFFPATLYRRSQPLPYAISYHSLIFFHFILFASERLALSLSLLLQSLLLTSSCYPPHLIA</sequence>
<dbReference type="Proteomes" id="UP000184063">
    <property type="component" value="Unassembled WGS sequence"/>
</dbReference>
<keyword evidence="1" id="KW-0732">Signal</keyword>
<dbReference type="AlphaFoldDB" id="A0A1M3TIT0"/>
<proteinExistence type="predicted"/>
<dbReference type="EMBL" id="KV878241">
    <property type="protein sequence ID" value="OJZ86698.1"/>
    <property type="molecule type" value="Genomic_DNA"/>
</dbReference>
<dbReference type="VEuPathDB" id="FungiDB:ASPFODRAFT_610349"/>
<name>A0A1M3TIT0_ASPLC</name>
<feature type="chain" id="PRO_5009898254" evidence="1">
    <location>
        <begin position="17"/>
        <end position="124"/>
    </location>
</feature>
<evidence type="ECO:0000313" key="2">
    <source>
        <dbReference type="EMBL" id="OJZ86698.1"/>
    </source>
</evidence>
<feature type="signal peptide" evidence="1">
    <location>
        <begin position="1"/>
        <end position="16"/>
    </location>
</feature>
<accession>A0A1M3TIT0</accession>
<protein>
    <submittedName>
        <fullName evidence="2">Uncharacterized protein</fullName>
    </submittedName>
</protein>
<evidence type="ECO:0000256" key="1">
    <source>
        <dbReference type="SAM" id="SignalP"/>
    </source>
</evidence>
<reference evidence="3" key="1">
    <citation type="journal article" date="2017" name="Genome Biol.">
        <title>Comparative genomics reveals high biological diversity and specific adaptations in the industrially and medically important fungal genus Aspergillus.</title>
        <authorList>
            <person name="de Vries R.P."/>
            <person name="Riley R."/>
            <person name="Wiebenga A."/>
            <person name="Aguilar-Osorio G."/>
            <person name="Amillis S."/>
            <person name="Uchima C.A."/>
            <person name="Anderluh G."/>
            <person name="Asadollahi M."/>
            <person name="Askin M."/>
            <person name="Barry K."/>
            <person name="Battaglia E."/>
            <person name="Bayram O."/>
            <person name="Benocci T."/>
            <person name="Braus-Stromeyer S.A."/>
            <person name="Caldana C."/>
            <person name="Canovas D."/>
            <person name="Cerqueira G.C."/>
            <person name="Chen F."/>
            <person name="Chen W."/>
            <person name="Choi C."/>
            <person name="Clum A."/>
            <person name="Dos Santos R.A."/>
            <person name="Damasio A.R."/>
            <person name="Diallinas G."/>
            <person name="Emri T."/>
            <person name="Fekete E."/>
            <person name="Flipphi M."/>
            <person name="Freyberg S."/>
            <person name="Gallo A."/>
            <person name="Gournas C."/>
            <person name="Habgood R."/>
            <person name="Hainaut M."/>
            <person name="Harispe M.L."/>
            <person name="Henrissat B."/>
            <person name="Hilden K.S."/>
            <person name="Hope R."/>
            <person name="Hossain A."/>
            <person name="Karabika E."/>
            <person name="Karaffa L."/>
            <person name="Karanyi Z."/>
            <person name="Krasevec N."/>
            <person name="Kuo A."/>
            <person name="Kusch H."/>
            <person name="LaButti K."/>
            <person name="Lagendijk E.L."/>
            <person name="Lapidus A."/>
            <person name="Levasseur A."/>
            <person name="Lindquist E."/>
            <person name="Lipzen A."/>
            <person name="Logrieco A.F."/>
            <person name="MacCabe A."/>
            <person name="Maekelae M.R."/>
            <person name="Malavazi I."/>
            <person name="Melin P."/>
            <person name="Meyer V."/>
            <person name="Mielnichuk N."/>
            <person name="Miskei M."/>
            <person name="Molnar A.P."/>
            <person name="Mule G."/>
            <person name="Ngan C.Y."/>
            <person name="Orejas M."/>
            <person name="Orosz E."/>
            <person name="Ouedraogo J.P."/>
            <person name="Overkamp K.M."/>
            <person name="Park H.-S."/>
            <person name="Perrone G."/>
            <person name="Piumi F."/>
            <person name="Punt P.J."/>
            <person name="Ram A.F."/>
            <person name="Ramon A."/>
            <person name="Rauscher S."/>
            <person name="Record E."/>
            <person name="Riano-Pachon D.M."/>
            <person name="Robert V."/>
            <person name="Roehrig J."/>
            <person name="Ruller R."/>
            <person name="Salamov A."/>
            <person name="Salih N.S."/>
            <person name="Samson R.A."/>
            <person name="Sandor E."/>
            <person name="Sanguinetti M."/>
            <person name="Schuetze T."/>
            <person name="Sepcic K."/>
            <person name="Shelest E."/>
            <person name="Sherlock G."/>
            <person name="Sophianopoulou V."/>
            <person name="Squina F.M."/>
            <person name="Sun H."/>
            <person name="Susca A."/>
            <person name="Todd R.B."/>
            <person name="Tsang A."/>
            <person name="Unkles S.E."/>
            <person name="van de Wiele N."/>
            <person name="van Rossen-Uffink D."/>
            <person name="Oliveira J.V."/>
            <person name="Vesth T.C."/>
            <person name="Visser J."/>
            <person name="Yu J.-H."/>
            <person name="Zhou M."/>
            <person name="Andersen M.R."/>
            <person name="Archer D.B."/>
            <person name="Baker S.E."/>
            <person name="Benoit I."/>
            <person name="Brakhage A.A."/>
            <person name="Braus G.H."/>
            <person name="Fischer R."/>
            <person name="Frisvad J.C."/>
            <person name="Goldman G.H."/>
            <person name="Houbraken J."/>
            <person name="Oakley B."/>
            <person name="Pocsi I."/>
            <person name="Scazzocchio C."/>
            <person name="Seiboth B."/>
            <person name="vanKuyk P.A."/>
            <person name="Wortman J."/>
            <person name="Dyer P.S."/>
            <person name="Grigoriev I.V."/>
        </authorList>
    </citation>
    <scope>NUCLEOTIDE SEQUENCE [LARGE SCALE GENOMIC DNA]</scope>
    <source>
        <strain evidence="3">CBS 106.47</strain>
    </source>
</reference>
<organism evidence="2 3">
    <name type="scientific">Aspergillus luchuensis (strain CBS 106.47)</name>
    <dbReference type="NCBI Taxonomy" id="1137211"/>
    <lineage>
        <taxon>Eukaryota</taxon>
        <taxon>Fungi</taxon>
        <taxon>Dikarya</taxon>
        <taxon>Ascomycota</taxon>
        <taxon>Pezizomycotina</taxon>
        <taxon>Eurotiomycetes</taxon>
        <taxon>Eurotiomycetidae</taxon>
        <taxon>Eurotiales</taxon>
        <taxon>Aspergillaceae</taxon>
        <taxon>Aspergillus</taxon>
        <taxon>Aspergillus subgen. Circumdati</taxon>
    </lineage>
</organism>
<gene>
    <name evidence="2" type="ORF">ASPFODRAFT_610349</name>
</gene>
<evidence type="ECO:0000313" key="3">
    <source>
        <dbReference type="Proteomes" id="UP000184063"/>
    </source>
</evidence>